<dbReference type="GO" id="GO:0005829">
    <property type="term" value="C:cytosol"/>
    <property type="evidence" value="ECO:0007669"/>
    <property type="project" value="TreeGrafter"/>
</dbReference>
<dbReference type="GO" id="GO:0006152">
    <property type="term" value="P:purine nucleoside catabolic process"/>
    <property type="evidence" value="ECO:0007669"/>
    <property type="project" value="TreeGrafter"/>
</dbReference>
<dbReference type="KEGG" id="ete:ETEE_0737"/>
<protein>
    <submittedName>
        <fullName evidence="4">Inosine-uridine preferring nucleoside hydrolase</fullName>
        <ecNumber evidence="4">3.2.2.1</ecNumber>
    </submittedName>
</protein>
<dbReference type="CDD" id="cd02651">
    <property type="entry name" value="nuc_hydro_IU_UC_XIUA"/>
    <property type="match status" value="1"/>
</dbReference>
<keyword evidence="2 4" id="KW-0326">Glycosidase</keyword>
<accession>A0A076LKH9</accession>
<dbReference type="Gene3D" id="3.90.245.10">
    <property type="entry name" value="Ribonucleoside hydrolase-like"/>
    <property type="match status" value="1"/>
</dbReference>
<dbReference type="NCBIfam" id="NF007761">
    <property type="entry name" value="PRK10443.1"/>
    <property type="match status" value="1"/>
</dbReference>
<dbReference type="AlphaFoldDB" id="A0A076LKH9"/>
<proteinExistence type="predicted"/>
<evidence type="ECO:0000256" key="2">
    <source>
        <dbReference type="ARBA" id="ARBA00023295"/>
    </source>
</evidence>
<evidence type="ECO:0000313" key="5">
    <source>
        <dbReference type="Proteomes" id="UP000028681"/>
    </source>
</evidence>
<dbReference type="GO" id="GO:0008477">
    <property type="term" value="F:purine nucleosidase activity"/>
    <property type="evidence" value="ECO:0007669"/>
    <property type="project" value="UniProtKB-EC"/>
</dbReference>
<keyword evidence="1 4" id="KW-0378">Hydrolase</keyword>
<dbReference type="RefSeq" id="WP_034164168.1">
    <property type="nucleotide sequence ID" value="NZ_CP006664.1"/>
</dbReference>
<dbReference type="Pfam" id="PF01156">
    <property type="entry name" value="IU_nuc_hydro"/>
    <property type="match status" value="1"/>
</dbReference>
<dbReference type="InterPro" id="IPR023186">
    <property type="entry name" value="IUNH"/>
</dbReference>
<organism evidence="4 5">
    <name type="scientific">Edwardsiella anguillarum ET080813</name>
    <dbReference type="NCBI Taxonomy" id="667120"/>
    <lineage>
        <taxon>Bacteria</taxon>
        <taxon>Pseudomonadati</taxon>
        <taxon>Pseudomonadota</taxon>
        <taxon>Gammaproteobacteria</taxon>
        <taxon>Enterobacterales</taxon>
        <taxon>Hafniaceae</taxon>
        <taxon>Edwardsiella</taxon>
    </lineage>
</organism>
<dbReference type="InterPro" id="IPR015910">
    <property type="entry name" value="I/U_nuclsd_hydro_CS"/>
</dbReference>
<dbReference type="HOGENOM" id="CLU_036838_2_0_6"/>
<reference evidence="4 5" key="1">
    <citation type="journal article" date="2012" name="PLoS ONE">
        <title>Edwardsiella comparative phylogenomics reveal the new intra/inter-species taxonomic relationships, virulence evolution and niche adaptation mechanisms.</title>
        <authorList>
            <person name="Yang M."/>
            <person name="Lv Y."/>
            <person name="Xiao J."/>
            <person name="Wu H."/>
            <person name="Zheng H."/>
            <person name="Liu Q."/>
            <person name="Zhang Y."/>
            <person name="Wang Q."/>
        </authorList>
    </citation>
    <scope>NUCLEOTIDE SEQUENCE [LARGE SCALE GENOMIC DNA]</scope>
    <source>
        <strain evidence="5">080813</strain>
    </source>
</reference>
<dbReference type="InterPro" id="IPR036452">
    <property type="entry name" value="Ribo_hydro-like"/>
</dbReference>
<name>A0A076LKH9_9GAMM</name>
<dbReference type="PANTHER" id="PTHR12304">
    <property type="entry name" value="INOSINE-URIDINE PREFERRING NUCLEOSIDE HYDROLASE"/>
    <property type="match status" value="1"/>
</dbReference>
<dbReference type="PROSITE" id="PS01247">
    <property type="entry name" value="IUNH"/>
    <property type="match status" value="1"/>
</dbReference>
<gene>
    <name evidence="4" type="ORF">ETEE_0737</name>
</gene>
<dbReference type="PANTHER" id="PTHR12304:SF4">
    <property type="entry name" value="URIDINE NUCLEOSIDASE"/>
    <property type="match status" value="1"/>
</dbReference>
<evidence type="ECO:0000313" key="4">
    <source>
        <dbReference type="EMBL" id="AIJ07208.1"/>
    </source>
</evidence>
<dbReference type="EMBL" id="CP006664">
    <property type="protein sequence ID" value="AIJ07208.1"/>
    <property type="molecule type" value="Genomic_DNA"/>
</dbReference>
<dbReference type="Proteomes" id="UP000028681">
    <property type="component" value="Chromosome"/>
</dbReference>
<dbReference type="EC" id="3.2.2.1" evidence="4"/>
<dbReference type="InterPro" id="IPR001910">
    <property type="entry name" value="Inosine/uridine_hydrolase_dom"/>
</dbReference>
<evidence type="ECO:0000259" key="3">
    <source>
        <dbReference type="Pfam" id="PF01156"/>
    </source>
</evidence>
<dbReference type="GO" id="GO:0045437">
    <property type="term" value="F:uridine nucleosidase activity"/>
    <property type="evidence" value="ECO:0007669"/>
    <property type="project" value="UniProtKB-ARBA"/>
</dbReference>
<dbReference type="SUPFAM" id="SSF53590">
    <property type="entry name" value="Nucleoside hydrolase"/>
    <property type="match status" value="1"/>
</dbReference>
<dbReference type="GeneID" id="33938475"/>
<feature type="domain" description="Inosine/uridine-preferring nucleoside hydrolase" evidence="3">
    <location>
        <begin position="5"/>
        <end position="300"/>
    </location>
</feature>
<sequence length="312" mass="33485">MKRPLIIDCDPGLDDAIALAMALQAPQLEVLAVTTSAGNQTPEKTRSNALRLLTLMGRNDIPLAGGAAQPLILPLRIAEEVHGSTGMGHTQLPEATRQADARGALALMAEVLQASPEPVTLVVTGPMTNAALLLRSYPQLASRLAQIVFMGGGMNAGNATPCAEFNILVDPHAAEIVMQSGVPLVMAGLHMTHQALVLPEEIERIRALANPVAYAVAEMLDFYLPIYLNGPNRLPGAAMHDPCTIAWLLAPQLFSSERYWVGVETQGRYTTGMTLVDRDRLTGRDANCEVLLTIDRPAFVELLIAALRRYAA</sequence>
<evidence type="ECO:0000256" key="1">
    <source>
        <dbReference type="ARBA" id="ARBA00022801"/>
    </source>
</evidence>